<keyword evidence="4" id="KW-1185">Reference proteome</keyword>
<reference evidence="3 4" key="1">
    <citation type="journal article" date="2015" name="Fungal Genet. Biol.">
        <title>Evolution of novel wood decay mechanisms in Agaricales revealed by the genome sequences of Fistulina hepatica and Cylindrobasidium torrendii.</title>
        <authorList>
            <person name="Floudas D."/>
            <person name="Held B.W."/>
            <person name="Riley R."/>
            <person name="Nagy L.G."/>
            <person name="Koehler G."/>
            <person name="Ransdell A.S."/>
            <person name="Younus H."/>
            <person name="Chow J."/>
            <person name="Chiniquy J."/>
            <person name="Lipzen A."/>
            <person name="Tritt A."/>
            <person name="Sun H."/>
            <person name="Haridas S."/>
            <person name="LaButti K."/>
            <person name="Ohm R.A."/>
            <person name="Kues U."/>
            <person name="Blanchette R.A."/>
            <person name="Grigoriev I.V."/>
            <person name="Minto R.E."/>
            <person name="Hibbett D.S."/>
        </authorList>
    </citation>
    <scope>NUCLEOTIDE SEQUENCE [LARGE SCALE GENOMIC DNA]</scope>
    <source>
        <strain evidence="3 4">FP15055 ss-10</strain>
    </source>
</reference>
<proteinExistence type="predicted"/>
<feature type="region of interest" description="Disordered" evidence="1">
    <location>
        <begin position="24"/>
        <end position="115"/>
    </location>
</feature>
<feature type="chain" id="PRO_5002317218" evidence="2">
    <location>
        <begin position="18"/>
        <end position="115"/>
    </location>
</feature>
<feature type="compositionally biased region" description="Basic and acidic residues" evidence="1">
    <location>
        <begin position="58"/>
        <end position="115"/>
    </location>
</feature>
<organism evidence="3 4">
    <name type="scientific">Cylindrobasidium torrendii FP15055 ss-10</name>
    <dbReference type="NCBI Taxonomy" id="1314674"/>
    <lineage>
        <taxon>Eukaryota</taxon>
        <taxon>Fungi</taxon>
        <taxon>Dikarya</taxon>
        <taxon>Basidiomycota</taxon>
        <taxon>Agaricomycotina</taxon>
        <taxon>Agaricomycetes</taxon>
        <taxon>Agaricomycetidae</taxon>
        <taxon>Agaricales</taxon>
        <taxon>Marasmiineae</taxon>
        <taxon>Physalacriaceae</taxon>
        <taxon>Cylindrobasidium</taxon>
    </lineage>
</organism>
<evidence type="ECO:0000256" key="2">
    <source>
        <dbReference type="SAM" id="SignalP"/>
    </source>
</evidence>
<evidence type="ECO:0000313" key="4">
    <source>
        <dbReference type="Proteomes" id="UP000054007"/>
    </source>
</evidence>
<gene>
    <name evidence="3" type="ORF">CYLTODRAFT_411809</name>
</gene>
<protein>
    <submittedName>
        <fullName evidence="3">Uncharacterized protein</fullName>
    </submittedName>
</protein>
<keyword evidence="2" id="KW-0732">Signal</keyword>
<accession>A0A0D7BAC6</accession>
<dbReference type="Proteomes" id="UP000054007">
    <property type="component" value="Unassembled WGS sequence"/>
</dbReference>
<evidence type="ECO:0000313" key="3">
    <source>
        <dbReference type="EMBL" id="KIY66471.1"/>
    </source>
</evidence>
<dbReference type="AlphaFoldDB" id="A0A0D7BAC6"/>
<evidence type="ECO:0000256" key="1">
    <source>
        <dbReference type="SAM" id="MobiDB-lite"/>
    </source>
</evidence>
<sequence>MRLTIIVATLLAAVVSSAPVLERRQSVPPDWRTTEVDARDGGGSPTWRVGTVAGRQTADWRAEEERQTADWRRQTADWRTEGEEEEEAKRQTADWRTTGEEEEAKEKRQGKTADW</sequence>
<feature type="signal peptide" evidence="2">
    <location>
        <begin position="1"/>
        <end position="17"/>
    </location>
</feature>
<dbReference type="EMBL" id="KN880553">
    <property type="protein sequence ID" value="KIY66471.1"/>
    <property type="molecule type" value="Genomic_DNA"/>
</dbReference>
<name>A0A0D7BAC6_9AGAR</name>